<dbReference type="Proteomes" id="UP000295680">
    <property type="component" value="Unassembled WGS sequence"/>
</dbReference>
<dbReference type="EMBL" id="SLWS01000001">
    <property type="protein sequence ID" value="TCO65624.1"/>
    <property type="molecule type" value="Genomic_DNA"/>
</dbReference>
<keyword evidence="2" id="KW-1185">Reference proteome</keyword>
<comment type="caution">
    <text evidence="1">The sequence shown here is derived from an EMBL/GenBank/DDBJ whole genome shotgun (WGS) entry which is preliminary data.</text>
</comment>
<evidence type="ECO:0000313" key="1">
    <source>
        <dbReference type="EMBL" id="TCO65624.1"/>
    </source>
</evidence>
<dbReference type="RefSeq" id="WP_132112138.1">
    <property type="nucleotide sequence ID" value="NZ_SLWS01000001.1"/>
</dbReference>
<reference evidence="1 2" key="1">
    <citation type="submission" date="2019-03" db="EMBL/GenBank/DDBJ databases">
        <title>Genomic Encyclopedia of Type Strains, Phase IV (KMG-IV): sequencing the most valuable type-strain genomes for metagenomic binning, comparative biology and taxonomic classification.</title>
        <authorList>
            <person name="Goeker M."/>
        </authorList>
    </citation>
    <scope>NUCLEOTIDE SEQUENCE [LARGE SCALE GENOMIC DNA]</scope>
    <source>
        <strain evidence="1 2">DSM 45934</strain>
    </source>
</reference>
<dbReference type="AlphaFoldDB" id="A0A4R2K030"/>
<evidence type="ECO:0000313" key="2">
    <source>
        <dbReference type="Proteomes" id="UP000295680"/>
    </source>
</evidence>
<protein>
    <submittedName>
        <fullName evidence="1">Uncharacterized protein</fullName>
    </submittedName>
</protein>
<gene>
    <name evidence="1" type="ORF">EV192_1011416</name>
</gene>
<sequence>MPIHDVSIQLAADQDQRPYWLTGPCPWWCSDVHADSDVAEERVHMSSTQMCEMELKSERPLGGEADFLPFEITACLHQHIREIGPRIAIEPLPHNRSRLYMLPDEAMEFGTWLIRLATMADRKTGPDNQTAAAHPSYCHC</sequence>
<proteinExistence type="predicted"/>
<name>A0A4R2K030_9PSEU</name>
<organism evidence="1 2">
    <name type="scientific">Actinocrispum wychmicini</name>
    <dbReference type="NCBI Taxonomy" id="1213861"/>
    <lineage>
        <taxon>Bacteria</taxon>
        <taxon>Bacillati</taxon>
        <taxon>Actinomycetota</taxon>
        <taxon>Actinomycetes</taxon>
        <taxon>Pseudonocardiales</taxon>
        <taxon>Pseudonocardiaceae</taxon>
        <taxon>Actinocrispum</taxon>
    </lineage>
</organism>
<accession>A0A4R2K030</accession>
<dbReference type="OrthoDB" id="5082479at2"/>